<comment type="caution">
    <text evidence="1">The sequence shown here is derived from an EMBL/GenBank/DDBJ whole genome shotgun (WGS) entry which is preliminary data.</text>
</comment>
<reference evidence="1" key="1">
    <citation type="submission" date="2021-06" db="EMBL/GenBank/DDBJ databases">
        <authorList>
            <person name="Kallberg Y."/>
            <person name="Tangrot J."/>
            <person name="Rosling A."/>
        </authorList>
    </citation>
    <scope>NUCLEOTIDE SEQUENCE</scope>
    <source>
        <strain evidence="1">IN212</strain>
    </source>
</reference>
<dbReference type="Proteomes" id="UP000789396">
    <property type="component" value="Unassembled WGS sequence"/>
</dbReference>
<organism evidence="1 2">
    <name type="scientific">Racocetra fulgida</name>
    <dbReference type="NCBI Taxonomy" id="60492"/>
    <lineage>
        <taxon>Eukaryota</taxon>
        <taxon>Fungi</taxon>
        <taxon>Fungi incertae sedis</taxon>
        <taxon>Mucoromycota</taxon>
        <taxon>Glomeromycotina</taxon>
        <taxon>Glomeromycetes</taxon>
        <taxon>Diversisporales</taxon>
        <taxon>Gigasporaceae</taxon>
        <taxon>Racocetra</taxon>
    </lineage>
</organism>
<dbReference type="EMBL" id="CAJVPZ010052715">
    <property type="protein sequence ID" value="CAG8780911.1"/>
    <property type="molecule type" value="Genomic_DNA"/>
</dbReference>
<sequence>IVVGIDSSFDGLDKKTVDKLTRGCMSRSLSWYSSYNQQLATKLIENFAAEENTMTLKKYQQGYPRFVNNMQLHVNELSFNKNT</sequence>
<keyword evidence="2" id="KW-1185">Reference proteome</keyword>
<proteinExistence type="predicted"/>
<protein>
    <submittedName>
        <fullName evidence="1">8501_t:CDS:1</fullName>
    </submittedName>
</protein>
<feature type="non-terminal residue" evidence="1">
    <location>
        <position position="1"/>
    </location>
</feature>
<evidence type="ECO:0000313" key="2">
    <source>
        <dbReference type="Proteomes" id="UP000789396"/>
    </source>
</evidence>
<gene>
    <name evidence="1" type="ORF">RFULGI_LOCUS15816</name>
</gene>
<dbReference type="AlphaFoldDB" id="A0A9N9JIZ1"/>
<accession>A0A9N9JIZ1</accession>
<name>A0A9N9JIZ1_9GLOM</name>
<evidence type="ECO:0000313" key="1">
    <source>
        <dbReference type="EMBL" id="CAG8780911.1"/>
    </source>
</evidence>